<dbReference type="InterPro" id="IPR029052">
    <property type="entry name" value="Metallo-depent_PP-like"/>
</dbReference>
<dbReference type="GO" id="GO:0110154">
    <property type="term" value="P:RNA decapping"/>
    <property type="evidence" value="ECO:0007669"/>
    <property type="project" value="TreeGrafter"/>
</dbReference>
<dbReference type="RefSeq" id="WP_010719028.1">
    <property type="nucleotide sequence ID" value="NZ_AP027299.1"/>
</dbReference>
<dbReference type="AlphaFoldDB" id="A0A1V8XE59"/>
<dbReference type="SUPFAM" id="SSF56300">
    <property type="entry name" value="Metallo-dependent phosphatases"/>
    <property type="match status" value="1"/>
</dbReference>
<dbReference type="PANTHER" id="PTHR42850">
    <property type="entry name" value="METALLOPHOSPHOESTERASE"/>
    <property type="match status" value="1"/>
</dbReference>
<dbReference type="CDD" id="cd00144">
    <property type="entry name" value="MPP_PPP_family"/>
    <property type="match status" value="1"/>
</dbReference>
<organism evidence="2 3">
    <name type="scientific">Enterococcus hirae</name>
    <dbReference type="NCBI Taxonomy" id="1354"/>
    <lineage>
        <taxon>Bacteria</taxon>
        <taxon>Bacillati</taxon>
        <taxon>Bacillota</taxon>
        <taxon>Bacilli</taxon>
        <taxon>Lactobacillales</taxon>
        <taxon>Enterococcaceae</taxon>
        <taxon>Enterococcus</taxon>
    </lineage>
</organism>
<proteinExistence type="predicted"/>
<dbReference type="GO" id="GO:0016791">
    <property type="term" value="F:phosphatase activity"/>
    <property type="evidence" value="ECO:0007669"/>
    <property type="project" value="TreeGrafter"/>
</dbReference>
<accession>A0A1V8XE59</accession>
<dbReference type="GeneID" id="56787401"/>
<name>A0A1V8XE59_ENTHR</name>
<evidence type="ECO:0000313" key="2">
    <source>
        <dbReference type="EMBL" id="RBT69234.1"/>
    </source>
</evidence>
<evidence type="ECO:0000313" key="3">
    <source>
        <dbReference type="Proteomes" id="UP000253498"/>
    </source>
</evidence>
<dbReference type="GO" id="GO:0005737">
    <property type="term" value="C:cytoplasm"/>
    <property type="evidence" value="ECO:0007669"/>
    <property type="project" value="TreeGrafter"/>
</dbReference>
<dbReference type="PANTHER" id="PTHR42850:SF4">
    <property type="entry name" value="ZINC-DEPENDENT ENDOPOLYPHOSPHATASE"/>
    <property type="match status" value="1"/>
</dbReference>
<dbReference type="Pfam" id="PF00149">
    <property type="entry name" value="Metallophos"/>
    <property type="match status" value="1"/>
</dbReference>
<dbReference type="Gene3D" id="3.60.21.10">
    <property type="match status" value="1"/>
</dbReference>
<dbReference type="EMBL" id="LESJ01000004">
    <property type="protein sequence ID" value="RBT69234.1"/>
    <property type="molecule type" value="Genomic_DNA"/>
</dbReference>
<gene>
    <name evidence="2" type="ORF">EB03_00904</name>
</gene>
<reference evidence="2 3" key="1">
    <citation type="submission" date="2015-06" db="EMBL/GenBank/DDBJ databases">
        <title>The Genome Sequence of Enterococcus hirae 88EA1.</title>
        <authorList>
            <consortium name="The Broad Institute Genomics Platform"/>
            <consortium name="The Broad Institute Genome Sequencing Center for Infectious Disease"/>
            <person name="Earl A.M."/>
            <person name="Van Tyne D."/>
            <person name="Lebreton F."/>
            <person name="Saavedra J.T."/>
            <person name="Gilmore M.S."/>
            <person name="Manson McGuire A."/>
            <person name="Clock S."/>
            <person name="Crupain M."/>
            <person name="Rangan U."/>
            <person name="Young S."/>
            <person name="Abouelleil A."/>
            <person name="Cao P."/>
            <person name="Chapman S.B."/>
            <person name="Griggs A."/>
            <person name="Priest M."/>
            <person name="Shea T."/>
            <person name="Wortman J."/>
            <person name="Nusbaum C."/>
            <person name="Birren B."/>
        </authorList>
    </citation>
    <scope>NUCLEOTIDE SEQUENCE [LARGE SCALE GENOMIC DNA]</scope>
    <source>
        <strain evidence="2 3">88EA1</strain>
    </source>
</reference>
<evidence type="ECO:0000259" key="1">
    <source>
        <dbReference type="Pfam" id="PF00149"/>
    </source>
</evidence>
<dbReference type="InterPro" id="IPR050126">
    <property type="entry name" value="Ap4A_hydrolase"/>
</dbReference>
<dbReference type="InterPro" id="IPR004843">
    <property type="entry name" value="Calcineurin-like_PHP"/>
</dbReference>
<sequence>MKKWVYAIGDVHGKYDLFKKLVNEFDPLNHQLVLMGDLNDRGPNTKECFLLGMQLVKENNAIYLRGNHEEYFLQFLQSPEDWYEPYLRNGGKETFDSLLHPGSTEEYSPTEIALMIRSRYGELIDFLCERPLYYEWHNYLFVHAGVDLTKKDWHDTNPHDFIWIREPFHEGKNNTGKTIVFGHTITPMLHGDMETTDLWIHDKKIGIDGGAVFGGSMHGVVFDETGIVQDIEYQNTEGPWQGN</sequence>
<dbReference type="GO" id="GO:0008803">
    <property type="term" value="F:bis(5'-nucleosyl)-tetraphosphatase (symmetrical) activity"/>
    <property type="evidence" value="ECO:0007669"/>
    <property type="project" value="TreeGrafter"/>
</dbReference>
<protein>
    <recommendedName>
        <fullName evidence="1">Calcineurin-like phosphoesterase domain-containing protein</fullName>
    </recommendedName>
</protein>
<dbReference type="Proteomes" id="UP000253498">
    <property type="component" value="Unassembled WGS sequence"/>
</dbReference>
<comment type="caution">
    <text evidence="2">The sequence shown here is derived from an EMBL/GenBank/DDBJ whole genome shotgun (WGS) entry which is preliminary data.</text>
</comment>
<feature type="domain" description="Calcineurin-like phosphoesterase" evidence="1">
    <location>
        <begin position="5"/>
        <end position="187"/>
    </location>
</feature>